<comment type="caution">
    <text evidence="18">Lacks conserved residue(s) required for the propagation of feature annotation.</text>
</comment>
<evidence type="ECO:0000259" key="20">
    <source>
        <dbReference type="Pfam" id="PF24621"/>
    </source>
</evidence>
<evidence type="ECO:0000259" key="19">
    <source>
        <dbReference type="Pfam" id="PF01761"/>
    </source>
</evidence>
<dbReference type="OrthoDB" id="9806583at2"/>
<feature type="binding site" evidence="18">
    <location>
        <begin position="126"/>
        <end position="127"/>
    </location>
    <ligand>
        <name>NAD(+)</name>
        <dbReference type="ChEBI" id="CHEBI:57540"/>
    </ligand>
</feature>
<evidence type="ECO:0000256" key="16">
    <source>
        <dbReference type="ARBA" id="ARBA00023239"/>
    </source>
</evidence>
<keyword evidence="22" id="KW-1185">Reference proteome</keyword>
<evidence type="ECO:0000256" key="2">
    <source>
        <dbReference type="ARBA" id="ARBA00001911"/>
    </source>
</evidence>
<dbReference type="Pfam" id="PF24621">
    <property type="entry name" value="DHQS_C"/>
    <property type="match status" value="1"/>
</dbReference>
<evidence type="ECO:0000256" key="6">
    <source>
        <dbReference type="ARBA" id="ARBA00005412"/>
    </source>
</evidence>
<dbReference type="PANTHER" id="PTHR43622">
    <property type="entry name" value="3-DEHYDROQUINATE SYNTHASE"/>
    <property type="match status" value="1"/>
</dbReference>
<dbReference type="RefSeq" id="WP_110266414.1">
    <property type="nucleotide sequence ID" value="NZ_CAWNXA010000011.1"/>
</dbReference>
<comment type="caution">
    <text evidence="21">The sequence shown here is derived from an EMBL/GenBank/DDBJ whole genome shotgun (WGS) entry which is preliminary data.</text>
</comment>
<dbReference type="InterPro" id="IPR016037">
    <property type="entry name" value="DHQ_synth_AroB"/>
</dbReference>
<dbReference type="GO" id="GO:0003856">
    <property type="term" value="F:3-dehydroquinate synthase activity"/>
    <property type="evidence" value="ECO:0007669"/>
    <property type="project" value="UniProtKB-UniRule"/>
</dbReference>
<name>A0A318E7F3_9GAMM</name>
<dbReference type="CDD" id="cd08195">
    <property type="entry name" value="DHQS"/>
    <property type="match status" value="1"/>
</dbReference>
<dbReference type="HAMAP" id="MF_00110">
    <property type="entry name" value="DHQ_synthase"/>
    <property type="match status" value="1"/>
</dbReference>
<evidence type="ECO:0000256" key="7">
    <source>
        <dbReference type="ARBA" id="ARBA00013031"/>
    </source>
</evidence>
<dbReference type="EC" id="4.2.3.4" evidence="7 18"/>
<feature type="domain" description="3-dehydroquinate synthase C-terminal" evidence="20">
    <location>
        <begin position="178"/>
        <end position="327"/>
    </location>
</feature>
<dbReference type="InterPro" id="IPR050071">
    <property type="entry name" value="Dehydroquinate_synthase"/>
</dbReference>
<keyword evidence="9 18" id="KW-0963">Cytoplasm</keyword>
<dbReference type="SUPFAM" id="SSF56796">
    <property type="entry name" value="Dehydroquinate synthase-like"/>
    <property type="match status" value="1"/>
</dbReference>
<dbReference type="Gene3D" id="1.20.1090.10">
    <property type="entry name" value="Dehydroquinate synthase-like - alpha domain"/>
    <property type="match status" value="1"/>
</dbReference>
<accession>A0A318E7F3</accession>
<dbReference type="InterPro" id="IPR030963">
    <property type="entry name" value="DHQ_synth_fam"/>
</dbReference>
<keyword evidence="11 18" id="KW-0479">Metal-binding</keyword>
<evidence type="ECO:0000256" key="8">
    <source>
        <dbReference type="ARBA" id="ARBA00017684"/>
    </source>
</evidence>
<organism evidence="21 22">
    <name type="scientific">Sinimarinibacterium flocculans</name>
    <dbReference type="NCBI Taxonomy" id="985250"/>
    <lineage>
        <taxon>Bacteria</taxon>
        <taxon>Pseudomonadati</taxon>
        <taxon>Pseudomonadota</taxon>
        <taxon>Gammaproteobacteria</taxon>
        <taxon>Nevskiales</taxon>
        <taxon>Nevskiaceae</taxon>
        <taxon>Sinimarinibacterium</taxon>
    </lineage>
</organism>
<keyword evidence="13 18" id="KW-0862">Zinc</keyword>
<dbReference type="AlphaFoldDB" id="A0A318E7F3"/>
<dbReference type="GO" id="GO:0008652">
    <property type="term" value="P:amino acid biosynthetic process"/>
    <property type="evidence" value="ECO:0007669"/>
    <property type="project" value="UniProtKB-KW"/>
</dbReference>
<dbReference type="GO" id="GO:0005737">
    <property type="term" value="C:cytoplasm"/>
    <property type="evidence" value="ECO:0007669"/>
    <property type="project" value="UniProtKB-SubCell"/>
</dbReference>
<evidence type="ECO:0000256" key="17">
    <source>
        <dbReference type="ARBA" id="ARBA00023285"/>
    </source>
</evidence>
<evidence type="ECO:0000256" key="4">
    <source>
        <dbReference type="ARBA" id="ARBA00004496"/>
    </source>
</evidence>
<evidence type="ECO:0000256" key="3">
    <source>
        <dbReference type="ARBA" id="ARBA00003485"/>
    </source>
</evidence>
<comment type="cofactor">
    <cofactor evidence="2 18">
        <name>NAD(+)</name>
        <dbReference type="ChEBI" id="CHEBI:57540"/>
    </cofactor>
</comment>
<comment type="catalytic activity">
    <reaction evidence="1 18">
        <text>7-phospho-2-dehydro-3-deoxy-D-arabino-heptonate = 3-dehydroquinate + phosphate</text>
        <dbReference type="Rhea" id="RHEA:21968"/>
        <dbReference type="ChEBI" id="CHEBI:32364"/>
        <dbReference type="ChEBI" id="CHEBI:43474"/>
        <dbReference type="ChEBI" id="CHEBI:58394"/>
        <dbReference type="EC" id="4.2.3.4"/>
    </reaction>
</comment>
<evidence type="ECO:0000256" key="18">
    <source>
        <dbReference type="HAMAP-Rule" id="MF_00110"/>
    </source>
</evidence>
<dbReference type="Gene3D" id="3.40.50.1970">
    <property type="match status" value="1"/>
</dbReference>
<dbReference type="GO" id="GO:0046872">
    <property type="term" value="F:metal ion binding"/>
    <property type="evidence" value="ECO:0007669"/>
    <property type="project" value="UniProtKB-KW"/>
</dbReference>
<evidence type="ECO:0000256" key="12">
    <source>
        <dbReference type="ARBA" id="ARBA00022741"/>
    </source>
</evidence>
<comment type="subcellular location">
    <subcellularLocation>
        <location evidence="4 18">Cytoplasm</location>
    </subcellularLocation>
</comment>
<keyword evidence="15 18" id="KW-0057">Aromatic amino acid biosynthesis</keyword>
<evidence type="ECO:0000256" key="1">
    <source>
        <dbReference type="ARBA" id="ARBA00001393"/>
    </source>
</evidence>
<evidence type="ECO:0000256" key="15">
    <source>
        <dbReference type="ARBA" id="ARBA00023141"/>
    </source>
</evidence>
<sequence length="368" mass="39271">MPSLHVDLGHRSYPIHIGAGLLSDGSLWQALRGRSLRLITDEHVAALHLDAVRSALALDDDAVRVLPPGEAQKSWEVAGSVQDWLLQTRLARDGCLIALGGGVIGDLAGFSAAIYQRGVDFVQVPTTLLSQVDSSVGGKTGVNHPLGKNMIGAFHQPIMVVADTGTLRTLPRRELLAGLAEVIKYGMLGDASFLDWITHHLDDLLTLDPVATAEAIRRSCEMKAVIVARDERESLADGKGGRALLNLGHTFAHAIETHAGYGDWLHGEAVATGLCMAADLSARLGWIDADDARRCVDLIARSGLPTKPPGDMTPQDFLHNMALDKKVAAGRLRLVLLRAIGDAVVTADFDPSRLAETLEHFCGAPAAQ</sequence>
<feature type="binding site" evidence="18">
    <location>
        <position position="181"/>
    </location>
    <ligand>
        <name>Zn(2+)</name>
        <dbReference type="ChEBI" id="CHEBI:29105"/>
    </ligand>
</feature>
<comment type="similarity">
    <text evidence="6 18">Belongs to the sugar phosphate cyclases superfamily. Dehydroquinate synthase family.</text>
</comment>
<comment type="function">
    <text evidence="3 18">Catalyzes the conversion of 3-deoxy-D-arabino-heptulosonate 7-phosphate (DAHP) to dehydroquinate (DHQ).</text>
</comment>
<evidence type="ECO:0000256" key="5">
    <source>
        <dbReference type="ARBA" id="ARBA00004661"/>
    </source>
</evidence>
<dbReference type="Proteomes" id="UP000248330">
    <property type="component" value="Unassembled WGS sequence"/>
</dbReference>
<comment type="pathway">
    <text evidence="5 18">Metabolic intermediate biosynthesis; chorismate biosynthesis; chorismate from D-erythrose 4-phosphate and phosphoenolpyruvate: step 2/7.</text>
</comment>
<dbReference type="InterPro" id="IPR056179">
    <property type="entry name" value="DHQS_C"/>
</dbReference>
<dbReference type="GO" id="GO:0000166">
    <property type="term" value="F:nucleotide binding"/>
    <property type="evidence" value="ECO:0007669"/>
    <property type="project" value="UniProtKB-KW"/>
</dbReference>
<evidence type="ECO:0000256" key="10">
    <source>
        <dbReference type="ARBA" id="ARBA00022605"/>
    </source>
</evidence>
<dbReference type="InterPro" id="IPR030960">
    <property type="entry name" value="DHQS/DOIS_N"/>
</dbReference>
<dbReference type="NCBIfam" id="TIGR01357">
    <property type="entry name" value="aroB"/>
    <property type="match status" value="1"/>
</dbReference>
<dbReference type="GO" id="GO:0009073">
    <property type="term" value="P:aromatic amino acid family biosynthetic process"/>
    <property type="evidence" value="ECO:0007669"/>
    <property type="project" value="UniProtKB-KW"/>
</dbReference>
<keyword evidence="16 18" id="KW-0456">Lyase</keyword>
<protein>
    <recommendedName>
        <fullName evidence="8 18">3-dehydroquinate synthase</fullName>
        <shortName evidence="18">DHQS</shortName>
        <ecNumber evidence="7 18">4.2.3.4</ecNumber>
    </recommendedName>
</protein>
<feature type="binding site" evidence="18">
    <location>
        <begin position="166"/>
        <end position="169"/>
    </location>
    <ligand>
        <name>NAD(+)</name>
        <dbReference type="ChEBI" id="CHEBI:57540"/>
    </ligand>
</feature>
<proteinExistence type="inferred from homology"/>
<comment type="cofactor">
    <cofactor evidence="18">
        <name>Co(2+)</name>
        <dbReference type="ChEBI" id="CHEBI:48828"/>
    </cofactor>
    <cofactor evidence="18">
        <name>Zn(2+)</name>
        <dbReference type="ChEBI" id="CHEBI:29105"/>
    </cofactor>
    <text evidence="18">Binds 1 divalent metal cation per subunit. Can use either Co(2+) or Zn(2+).</text>
</comment>
<dbReference type="Pfam" id="PF01761">
    <property type="entry name" value="DHQ_synthase"/>
    <property type="match status" value="1"/>
</dbReference>
<feature type="binding site" evidence="18">
    <location>
        <position position="139"/>
    </location>
    <ligand>
        <name>NAD(+)</name>
        <dbReference type="ChEBI" id="CHEBI:57540"/>
    </ligand>
</feature>
<dbReference type="PANTHER" id="PTHR43622:SF7">
    <property type="entry name" value="3-DEHYDROQUINATE SYNTHASE, CHLOROPLASTIC"/>
    <property type="match status" value="1"/>
</dbReference>
<dbReference type="FunFam" id="3.40.50.1970:FF:000001">
    <property type="entry name" value="3-dehydroquinate synthase"/>
    <property type="match status" value="1"/>
</dbReference>
<feature type="binding site" evidence="18">
    <location>
        <position position="249"/>
    </location>
    <ligand>
        <name>Zn(2+)</name>
        <dbReference type="ChEBI" id="CHEBI:29105"/>
    </ligand>
</feature>
<dbReference type="GO" id="GO:0009423">
    <property type="term" value="P:chorismate biosynthetic process"/>
    <property type="evidence" value="ECO:0007669"/>
    <property type="project" value="UniProtKB-UniRule"/>
</dbReference>
<evidence type="ECO:0000313" key="22">
    <source>
        <dbReference type="Proteomes" id="UP000248330"/>
    </source>
</evidence>
<gene>
    <name evidence="18" type="primary">aroB</name>
    <name evidence="21" type="ORF">C8D93_11136</name>
</gene>
<feature type="binding site" evidence="18">
    <location>
        <begin position="102"/>
        <end position="106"/>
    </location>
    <ligand>
        <name>NAD(+)</name>
        <dbReference type="ChEBI" id="CHEBI:57540"/>
    </ligand>
</feature>
<keyword evidence="12 18" id="KW-0547">Nucleotide-binding</keyword>
<evidence type="ECO:0000256" key="14">
    <source>
        <dbReference type="ARBA" id="ARBA00023027"/>
    </source>
</evidence>
<feature type="binding site" evidence="18">
    <location>
        <position position="148"/>
    </location>
    <ligand>
        <name>NAD(+)</name>
        <dbReference type="ChEBI" id="CHEBI:57540"/>
    </ligand>
</feature>
<evidence type="ECO:0000256" key="13">
    <source>
        <dbReference type="ARBA" id="ARBA00022833"/>
    </source>
</evidence>
<keyword evidence="14 18" id="KW-0520">NAD</keyword>
<keyword evidence="17 18" id="KW-0170">Cobalt</keyword>
<evidence type="ECO:0000256" key="9">
    <source>
        <dbReference type="ARBA" id="ARBA00022490"/>
    </source>
</evidence>
<dbReference type="EMBL" id="QICN01000011">
    <property type="protein sequence ID" value="PXV64864.1"/>
    <property type="molecule type" value="Genomic_DNA"/>
</dbReference>
<evidence type="ECO:0000256" key="11">
    <source>
        <dbReference type="ARBA" id="ARBA00022723"/>
    </source>
</evidence>
<dbReference type="PIRSF" id="PIRSF001455">
    <property type="entry name" value="DHQ_synth"/>
    <property type="match status" value="1"/>
</dbReference>
<feature type="binding site" evidence="18">
    <location>
        <position position="266"/>
    </location>
    <ligand>
        <name>Zn(2+)</name>
        <dbReference type="ChEBI" id="CHEBI:29105"/>
    </ligand>
</feature>
<evidence type="ECO:0000313" key="21">
    <source>
        <dbReference type="EMBL" id="PXV64864.1"/>
    </source>
</evidence>
<reference evidence="21 22" key="1">
    <citation type="submission" date="2018-04" db="EMBL/GenBank/DDBJ databases">
        <title>Genomic Encyclopedia of Type Strains, Phase IV (KMG-IV): sequencing the most valuable type-strain genomes for metagenomic binning, comparative biology and taxonomic classification.</title>
        <authorList>
            <person name="Goeker M."/>
        </authorList>
    </citation>
    <scope>NUCLEOTIDE SEQUENCE [LARGE SCALE GENOMIC DNA]</scope>
    <source>
        <strain evidence="21 22">DSM 104150</strain>
    </source>
</reference>
<feature type="domain" description="3-dehydroquinate synthase N-terminal" evidence="19">
    <location>
        <begin position="65"/>
        <end position="175"/>
    </location>
</feature>
<keyword evidence="10 18" id="KW-0028">Amino-acid biosynthesis</keyword>
<dbReference type="UniPathway" id="UPA00053">
    <property type="reaction ID" value="UER00085"/>
</dbReference>